<evidence type="ECO:0000256" key="11">
    <source>
        <dbReference type="SAM" id="Phobius"/>
    </source>
</evidence>
<gene>
    <name evidence="13" type="ORF">OLC1_LOCUS1452</name>
</gene>
<dbReference type="InterPro" id="IPR006593">
    <property type="entry name" value="Cyt_b561/ferric_Rdtase_TM"/>
</dbReference>
<dbReference type="Proteomes" id="UP001161247">
    <property type="component" value="Chromosome 1"/>
</dbReference>
<dbReference type="GO" id="GO:0046872">
    <property type="term" value="F:metal ion binding"/>
    <property type="evidence" value="ECO:0007669"/>
    <property type="project" value="UniProtKB-KW"/>
</dbReference>
<comment type="subcellular location">
    <subcellularLocation>
        <location evidence="2">Membrane</location>
        <topology evidence="2">Multi-pass membrane protein</topology>
    </subcellularLocation>
</comment>
<evidence type="ECO:0000256" key="8">
    <source>
        <dbReference type="ARBA" id="ARBA00022989"/>
    </source>
</evidence>
<reference evidence="13" key="1">
    <citation type="submission" date="2023-03" db="EMBL/GenBank/DDBJ databases">
        <authorList>
            <person name="Julca I."/>
        </authorList>
    </citation>
    <scope>NUCLEOTIDE SEQUENCE</scope>
</reference>
<dbReference type="Pfam" id="PF03188">
    <property type="entry name" value="Cytochrom_B561"/>
    <property type="match status" value="1"/>
</dbReference>
<keyword evidence="5 11" id="KW-0812">Transmembrane</keyword>
<evidence type="ECO:0000256" key="3">
    <source>
        <dbReference type="ARBA" id="ARBA00022448"/>
    </source>
</evidence>
<dbReference type="InterPro" id="IPR045150">
    <property type="entry name" value="CYB561D1/2"/>
</dbReference>
<evidence type="ECO:0000313" key="14">
    <source>
        <dbReference type="Proteomes" id="UP001161247"/>
    </source>
</evidence>
<feature type="transmembrane region" description="Helical" evidence="11">
    <location>
        <begin position="56"/>
        <end position="77"/>
    </location>
</feature>
<dbReference type="GO" id="GO:0140575">
    <property type="term" value="F:transmembrane monodehydroascorbate reductase activity"/>
    <property type="evidence" value="ECO:0007669"/>
    <property type="project" value="InterPro"/>
</dbReference>
<feature type="transmembrane region" description="Helical" evidence="11">
    <location>
        <begin position="193"/>
        <end position="217"/>
    </location>
</feature>
<dbReference type="Gene3D" id="1.20.120.1770">
    <property type="match status" value="1"/>
</dbReference>
<feature type="transmembrane region" description="Helical" evidence="11">
    <location>
        <begin position="164"/>
        <end position="186"/>
    </location>
</feature>
<dbReference type="EMBL" id="OX459118">
    <property type="protein sequence ID" value="CAI9089012.1"/>
    <property type="molecule type" value="Genomic_DNA"/>
</dbReference>
<comment type="cofactor">
    <cofactor evidence="1">
        <name>heme b</name>
        <dbReference type="ChEBI" id="CHEBI:60344"/>
    </cofactor>
</comment>
<dbReference type="AlphaFoldDB" id="A0AAV1C3R0"/>
<keyword evidence="10 11" id="KW-0472">Membrane</keyword>
<dbReference type="GO" id="GO:0016020">
    <property type="term" value="C:membrane"/>
    <property type="evidence" value="ECO:0007669"/>
    <property type="project" value="UniProtKB-SubCell"/>
</dbReference>
<evidence type="ECO:0000256" key="7">
    <source>
        <dbReference type="ARBA" id="ARBA00022982"/>
    </source>
</evidence>
<dbReference type="PANTHER" id="PTHR15422">
    <property type="entry name" value="OS05G0565100 PROTEIN"/>
    <property type="match status" value="1"/>
</dbReference>
<feature type="domain" description="Cytochrome b561" evidence="12">
    <location>
        <begin position="22"/>
        <end position="257"/>
    </location>
</feature>
<keyword evidence="14" id="KW-1185">Reference proteome</keyword>
<dbReference type="GO" id="GO:0020037">
    <property type="term" value="F:heme binding"/>
    <property type="evidence" value="ECO:0007669"/>
    <property type="project" value="TreeGrafter"/>
</dbReference>
<keyword evidence="7" id="KW-0249">Electron transport</keyword>
<keyword evidence="9" id="KW-0408">Iron</keyword>
<sequence>MVYKQRMSSLAIFAGFVTLPQLPLILCSSLKPQLETAQLNSRSREEMLSPKVISEVVVHAVIFWISMGFLMPLGILIMRKANYEQNPSRMRIMFYIHAALQSLAVLLLTIGAILAYKDFPNAFNNDHQRLGVALYGLVWAQFFLGITRLSKYCSIIDSSTMQNFLFINCFLFVSLKMYIHFVMLLFRGNRGRMIWYFVHWLIGSVVCLLGVIAIYTGLFAYHQKTGRNIRVWIILFTVEISFLILFYLLQEKWEYIMKQNHITAIHSAADQEFMLKQRERAETVNNTE</sequence>
<evidence type="ECO:0000256" key="4">
    <source>
        <dbReference type="ARBA" id="ARBA00022617"/>
    </source>
</evidence>
<keyword evidence="4" id="KW-0349">Heme</keyword>
<dbReference type="PROSITE" id="PS50939">
    <property type="entry name" value="CYTOCHROME_B561"/>
    <property type="match status" value="1"/>
</dbReference>
<evidence type="ECO:0000256" key="6">
    <source>
        <dbReference type="ARBA" id="ARBA00022723"/>
    </source>
</evidence>
<evidence type="ECO:0000256" key="10">
    <source>
        <dbReference type="ARBA" id="ARBA00023136"/>
    </source>
</evidence>
<evidence type="ECO:0000256" key="2">
    <source>
        <dbReference type="ARBA" id="ARBA00004141"/>
    </source>
</evidence>
<proteinExistence type="predicted"/>
<evidence type="ECO:0000313" key="13">
    <source>
        <dbReference type="EMBL" id="CAI9089012.1"/>
    </source>
</evidence>
<organism evidence="13 14">
    <name type="scientific">Oldenlandia corymbosa var. corymbosa</name>
    <dbReference type="NCBI Taxonomy" id="529605"/>
    <lineage>
        <taxon>Eukaryota</taxon>
        <taxon>Viridiplantae</taxon>
        <taxon>Streptophyta</taxon>
        <taxon>Embryophyta</taxon>
        <taxon>Tracheophyta</taxon>
        <taxon>Spermatophyta</taxon>
        <taxon>Magnoliopsida</taxon>
        <taxon>eudicotyledons</taxon>
        <taxon>Gunneridae</taxon>
        <taxon>Pentapetalae</taxon>
        <taxon>asterids</taxon>
        <taxon>lamiids</taxon>
        <taxon>Gentianales</taxon>
        <taxon>Rubiaceae</taxon>
        <taxon>Rubioideae</taxon>
        <taxon>Spermacoceae</taxon>
        <taxon>Hedyotis-Oldenlandia complex</taxon>
        <taxon>Oldenlandia</taxon>
    </lineage>
</organism>
<evidence type="ECO:0000256" key="9">
    <source>
        <dbReference type="ARBA" id="ARBA00023004"/>
    </source>
</evidence>
<keyword evidence="8 11" id="KW-1133">Transmembrane helix</keyword>
<keyword evidence="6" id="KW-0479">Metal-binding</keyword>
<dbReference type="PANTHER" id="PTHR15422:SF24">
    <property type="entry name" value="DOMON RELATED DOMAIN-CONTAINING PROTEIN"/>
    <property type="match status" value="1"/>
</dbReference>
<feature type="transmembrane region" description="Helical" evidence="11">
    <location>
        <begin position="229"/>
        <end position="249"/>
    </location>
</feature>
<keyword evidence="3" id="KW-0813">Transport</keyword>
<protein>
    <submittedName>
        <fullName evidence="13">OLC1v1023501C3</fullName>
    </submittedName>
</protein>
<dbReference type="CDD" id="cd08760">
    <property type="entry name" value="Cyt_b561_FRRS1_like"/>
    <property type="match status" value="1"/>
</dbReference>
<evidence type="ECO:0000256" key="1">
    <source>
        <dbReference type="ARBA" id="ARBA00001970"/>
    </source>
</evidence>
<feature type="transmembrane region" description="Helical" evidence="11">
    <location>
        <begin position="98"/>
        <end position="116"/>
    </location>
</feature>
<evidence type="ECO:0000259" key="12">
    <source>
        <dbReference type="PROSITE" id="PS50939"/>
    </source>
</evidence>
<accession>A0AAV1C3R0</accession>
<name>A0AAV1C3R0_OLDCO</name>
<evidence type="ECO:0000256" key="5">
    <source>
        <dbReference type="ARBA" id="ARBA00022692"/>
    </source>
</evidence>
<dbReference type="SMART" id="SM00665">
    <property type="entry name" value="B561"/>
    <property type="match status" value="1"/>
</dbReference>